<evidence type="ECO:0000256" key="1">
    <source>
        <dbReference type="ARBA" id="ARBA00004141"/>
    </source>
</evidence>
<dbReference type="SUPFAM" id="SSF103473">
    <property type="entry name" value="MFS general substrate transporter"/>
    <property type="match status" value="1"/>
</dbReference>
<feature type="transmembrane region" description="Helical" evidence="6">
    <location>
        <begin position="255"/>
        <end position="275"/>
    </location>
</feature>
<dbReference type="Proteomes" id="UP001189429">
    <property type="component" value="Unassembled WGS sequence"/>
</dbReference>
<dbReference type="InterPro" id="IPR011701">
    <property type="entry name" value="MFS"/>
</dbReference>
<dbReference type="Pfam" id="PF07690">
    <property type="entry name" value="MFS_1"/>
    <property type="match status" value="1"/>
</dbReference>
<gene>
    <name evidence="7" type="ORF">PCOR1329_LOCUS36937</name>
</gene>
<feature type="transmembrane region" description="Helical" evidence="6">
    <location>
        <begin position="346"/>
        <end position="368"/>
    </location>
</feature>
<feature type="transmembrane region" description="Helical" evidence="6">
    <location>
        <begin position="71"/>
        <end position="92"/>
    </location>
</feature>
<feature type="region of interest" description="Disordered" evidence="5">
    <location>
        <begin position="414"/>
        <end position="443"/>
    </location>
</feature>
<keyword evidence="4 6" id="KW-0472">Membrane</keyword>
<name>A0ABN9T9K5_9DINO</name>
<evidence type="ECO:0000256" key="6">
    <source>
        <dbReference type="SAM" id="Phobius"/>
    </source>
</evidence>
<comment type="caution">
    <text evidence="7">The sequence shown here is derived from an EMBL/GenBank/DDBJ whole genome shotgun (WGS) entry which is preliminary data.</text>
</comment>
<accession>A0ABN9T9K5</accession>
<protein>
    <recommendedName>
        <fullName evidence="9">Major facilitator superfamily (MFS) profile domain-containing protein</fullName>
    </recommendedName>
</protein>
<proteinExistence type="predicted"/>
<sequence>MPTVSTWVAVAAIAGNYGARSLTPILAHVFCAHGRCDAATLVGSTASAFFAGDFVAQAAAKALVQRFSGGALLVAGTASWGLLVLGIMPLVLPDPLLVLMPAQFVLGFCCGLGYPAAHAVLASTVPVAIRTTAVTLVTSAAALGTMASNFATPQAAELISASPYVFFACVGLLTSALALLCIPCGSQAGPQSGAEGGFGDTLREASIWVQDPLIAALFFGMWANGLANAFLYTFVPTLFVEVYEASVVELGWLTMAAPLGNALCCVLSGIASDYLIARQWPTYSCRILMQSIGTAVPAVSLLGLYLCTHKVNAALCLAVWFASHGFQTSGLTVALHDVAHARASEFFAVGNVFSKLAGICAGPLVVYISRRWGWSLVLGIIGAHYAASGACLATLLGRVDQSARHFEQAATRLARHGTTQGEEVPGPQGGEAAGPRPQRGRVAGLSITVPPDETLESHPMSVEGFFSRLADAAFGKDPGSPLSPVFHHSPLRAEGAQRLLSPTFGARRRRSSSGGLKAA</sequence>
<reference evidence="7" key="1">
    <citation type="submission" date="2023-10" db="EMBL/GenBank/DDBJ databases">
        <authorList>
            <person name="Chen Y."/>
            <person name="Shah S."/>
            <person name="Dougan E. K."/>
            <person name="Thang M."/>
            <person name="Chan C."/>
        </authorList>
    </citation>
    <scope>NUCLEOTIDE SEQUENCE [LARGE SCALE GENOMIC DNA]</scope>
</reference>
<evidence type="ECO:0000256" key="5">
    <source>
        <dbReference type="SAM" id="MobiDB-lite"/>
    </source>
</evidence>
<evidence type="ECO:0000256" key="3">
    <source>
        <dbReference type="ARBA" id="ARBA00022989"/>
    </source>
</evidence>
<feature type="transmembrane region" description="Helical" evidence="6">
    <location>
        <begin position="164"/>
        <end position="182"/>
    </location>
</feature>
<evidence type="ECO:0000256" key="4">
    <source>
        <dbReference type="ARBA" id="ARBA00023136"/>
    </source>
</evidence>
<dbReference type="PANTHER" id="PTHR11662">
    <property type="entry name" value="SOLUTE CARRIER FAMILY 17"/>
    <property type="match status" value="1"/>
</dbReference>
<evidence type="ECO:0000313" key="8">
    <source>
        <dbReference type="Proteomes" id="UP001189429"/>
    </source>
</evidence>
<dbReference type="InterPro" id="IPR050382">
    <property type="entry name" value="MFS_Na/Anion_cotransporter"/>
</dbReference>
<comment type="subcellular location">
    <subcellularLocation>
        <location evidence="1">Membrane</location>
        <topology evidence="1">Multi-pass membrane protein</topology>
    </subcellularLocation>
</comment>
<keyword evidence="2 6" id="KW-0812">Transmembrane</keyword>
<feature type="transmembrane region" description="Helical" evidence="6">
    <location>
        <begin position="98"/>
        <end position="121"/>
    </location>
</feature>
<feature type="region of interest" description="Disordered" evidence="5">
    <location>
        <begin position="493"/>
        <end position="519"/>
    </location>
</feature>
<dbReference type="InterPro" id="IPR036259">
    <property type="entry name" value="MFS_trans_sf"/>
</dbReference>
<feature type="transmembrane region" description="Helical" evidence="6">
    <location>
        <begin position="374"/>
        <end position="396"/>
    </location>
</feature>
<dbReference type="PANTHER" id="PTHR11662:SF399">
    <property type="entry name" value="FI19708P1-RELATED"/>
    <property type="match status" value="1"/>
</dbReference>
<feature type="transmembrane region" description="Helical" evidence="6">
    <location>
        <begin position="287"/>
        <end position="306"/>
    </location>
</feature>
<keyword evidence="3 6" id="KW-1133">Transmembrane helix</keyword>
<evidence type="ECO:0008006" key="9">
    <source>
        <dbReference type="Google" id="ProtNLM"/>
    </source>
</evidence>
<organism evidence="7 8">
    <name type="scientific">Prorocentrum cordatum</name>
    <dbReference type="NCBI Taxonomy" id="2364126"/>
    <lineage>
        <taxon>Eukaryota</taxon>
        <taxon>Sar</taxon>
        <taxon>Alveolata</taxon>
        <taxon>Dinophyceae</taxon>
        <taxon>Prorocentrales</taxon>
        <taxon>Prorocentraceae</taxon>
        <taxon>Prorocentrum</taxon>
    </lineage>
</organism>
<keyword evidence="8" id="KW-1185">Reference proteome</keyword>
<evidence type="ECO:0000256" key="2">
    <source>
        <dbReference type="ARBA" id="ARBA00022692"/>
    </source>
</evidence>
<dbReference type="Gene3D" id="1.20.1250.20">
    <property type="entry name" value="MFS general substrate transporter like domains"/>
    <property type="match status" value="2"/>
</dbReference>
<dbReference type="EMBL" id="CAUYUJ010014486">
    <property type="protein sequence ID" value="CAK0841860.1"/>
    <property type="molecule type" value="Genomic_DNA"/>
</dbReference>
<evidence type="ECO:0000313" key="7">
    <source>
        <dbReference type="EMBL" id="CAK0841860.1"/>
    </source>
</evidence>
<feature type="transmembrane region" description="Helical" evidence="6">
    <location>
        <begin position="213"/>
        <end position="235"/>
    </location>
</feature>
<feature type="transmembrane region" description="Helical" evidence="6">
    <location>
        <begin position="133"/>
        <end position="152"/>
    </location>
</feature>